<evidence type="ECO:0000256" key="1">
    <source>
        <dbReference type="SAM" id="Phobius"/>
    </source>
</evidence>
<dbReference type="Proteomes" id="UP000077552">
    <property type="component" value="Unassembled WGS sequence"/>
</dbReference>
<evidence type="ECO:0000313" key="2">
    <source>
        <dbReference type="EMBL" id="OAD91771.1"/>
    </source>
</evidence>
<reference evidence="2 3" key="1">
    <citation type="submission" date="2016-05" db="EMBL/GenBank/DDBJ databases">
        <title>Genome sequencing of Vitellibacter soesokkakensis RSSK-12.</title>
        <authorList>
            <person name="Thevarajoo S."/>
            <person name="Selvaratnam C."/>
            <person name="Goh K.M."/>
            <person name="Chan K.-G."/>
            <person name="Chong C.S."/>
        </authorList>
    </citation>
    <scope>NUCLEOTIDE SEQUENCE [LARGE SCALE GENOMIC DNA]</scope>
    <source>
        <strain evidence="2 3">RSSK-12</strain>
    </source>
</reference>
<protein>
    <submittedName>
        <fullName evidence="2">Uncharacterized protein</fullName>
    </submittedName>
</protein>
<evidence type="ECO:0000313" key="3">
    <source>
        <dbReference type="Proteomes" id="UP000077552"/>
    </source>
</evidence>
<feature type="transmembrane region" description="Helical" evidence="1">
    <location>
        <begin position="105"/>
        <end position="124"/>
    </location>
</feature>
<gene>
    <name evidence="2" type="ORF">A7A78_10990</name>
</gene>
<dbReference type="STRING" id="1385699.A7A78_10990"/>
<feature type="transmembrane region" description="Helical" evidence="1">
    <location>
        <begin position="42"/>
        <end position="60"/>
    </location>
</feature>
<feature type="transmembrane region" description="Helical" evidence="1">
    <location>
        <begin position="182"/>
        <end position="200"/>
    </location>
</feature>
<accession>A0A1A9LGA3</accession>
<feature type="transmembrane region" description="Helical" evidence="1">
    <location>
        <begin position="81"/>
        <end position="99"/>
    </location>
</feature>
<sequence length="201" mass="23245">MRLFLKIASYIFHPLLMPLLGTILYYKVTPKYIDEEIVLSEYFAIAIITIFIPIVIFFLLKNLRVVETIYLREVKERKFPLMIQCILLLLIIKMVFDPYEDPELYSFFVGMVFSAFAALVMVFFKMKVSLHQMGIAGILMFIIGLSAHFKINLLITISFFLFVNGWVASSRLENDSHTYAELGIGLLLGALPQLILFNNWL</sequence>
<feature type="transmembrane region" description="Helical" evidence="1">
    <location>
        <begin position="7"/>
        <end position="26"/>
    </location>
</feature>
<feature type="transmembrane region" description="Helical" evidence="1">
    <location>
        <begin position="136"/>
        <end position="162"/>
    </location>
</feature>
<dbReference type="RefSeq" id="WP_068761404.1">
    <property type="nucleotide sequence ID" value="NZ_LXIE01000010.1"/>
</dbReference>
<organism evidence="2 3">
    <name type="scientific">Aequorivita soesokkakensis</name>
    <dbReference type="NCBI Taxonomy" id="1385699"/>
    <lineage>
        <taxon>Bacteria</taxon>
        <taxon>Pseudomonadati</taxon>
        <taxon>Bacteroidota</taxon>
        <taxon>Flavobacteriia</taxon>
        <taxon>Flavobacteriales</taxon>
        <taxon>Flavobacteriaceae</taxon>
        <taxon>Aequorivita</taxon>
    </lineage>
</organism>
<keyword evidence="1" id="KW-0812">Transmembrane</keyword>
<dbReference type="OrthoDB" id="9786064at2"/>
<keyword evidence="3" id="KW-1185">Reference proteome</keyword>
<keyword evidence="1" id="KW-1133">Transmembrane helix</keyword>
<comment type="caution">
    <text evidence="2">The sequence shown here is derived from an EMBL/GenBank/DDBJ whole genome shotgun (WGS) entry which is preliminary data.</text>
</comment>
<keyword evidence="1" id="KW-0472">Membrane</keyword>
<dbReference type="AlphaFoldDB" id="A0A1A9LGA3"/>
<proteinExistence type="predicted"/>
<dbReference type="EMBL" id="LXIE01000010">
    <property type="protein sequence ID" value="OAD91771.1"/>
    <property type="molecule type" value="Genomic_DNA"/>
</dbReference>
<name>A0A1A9LGA3_9FLAO</name>